<keyword evidence="7 9" id="KW-0503">Monooxygenase</keyword>
<accession>A0A9Q0MAM9</accession>
<evidence type="ECO:0008006" key="13">
    <source>
        <dbReference type="Google" id="ProtNLM"/>
    </source>
</evidence>
<reference evidence="11" key="1">
    <citation type="submission" date="2022-12" db="EMBL/GenBank/DDBJ databases">
        <title>Genome assemblies of Blomia tropicalis.</title>
        <authorList>
            <person name="Cui Y."/>
        </authorList>
    </citation>
    <scope>NUCLEOTIDE SEQUENCE</scope>
    <source>
        <tissue evidence="11">Adult mites</tissue>
    </source>
</reference>
<name>A0A9Q0MAM9_BLOTA</name>
<evidence type="ECO:0000256" key="7">
    <source>
        <dbReference type="ARBA" id="ARBA00023033"/>
    </source>
</evidence>
<dbReference type="InterPro" id="IPR036396">
    <property type="entry name" value="Cyt_P450_sf"/>
</dbReference>
<evidence type="ECO:0000256" key="6">
    <source>
        <dbReference type="ARBA" id="ARBA00023004"/>
    </source>
</evidence>
<dbReference type="SUPFAM" id="SSF48264">
    <property type="entry name" value="Cytochrome P450"/>
    <property type="match status" value="1"/>
</dbReference>
<keyword evidence="5 9" id="KW-0560">Oxidoreductase</keyword>
<evidence type="ECO:0000256" key="2">
    <source>
        <dbReference type="ARBA" id="ARBA00010617"/>
    </source>
</evidence>
<dbReference type="PROSITE" id="PS00086">
    <property type="entry name" value="CYTOCHROME_P450"/>
    <property type="match status" value="1"/>
</dbReference>
<dbReference type="PRINTS" id="PR00463">
    <property type="entry name" value="EP450I"/>
</dbReference>
<dbReference type="PANTHER" id="PTHR24279">
    <property type="entry name" value="CYTOCHROME P450"/>
    <property type="match status" value="1"/>
</dbReference>
<dbReference type="CDD" id="cd11054">
    <property type="entry name" value="CYP24A1-like"/>
    <property type="match status" value="1"/>
</dbReference>
<feature type="region of interest" description="Disordered" evidence="10">
    <location>
        <begin position="1"/>
        <end position="21"/>
    </location>
</feature>
<dbReference type="Gene3D" id="1.10.630.10">
    <property type="entry name" value="Cytochrome P450"/>
    <property type="match status" value="1"/>
</dbReference>
<evidence type="ECO:0000256" key="10">
    <source>
        <dbReference type="SAM" id="MobiDB-lite"/>
    </source>
</evidence>
<evidence type="ECO:0000256" key="1">
    <source>
        <dbReference type="ARBA" id="ARBA00001971"/>
    </source>
</evidence>
<dbReference type="FunFam" id="1.10.630.10:FF:000006">
    <property type="entry name" value="Cytochrome P450 302a1, mitochondrial"/>
    <property type="match status" value="1"/>
</dbReference>
<dbReference type="Pfam" id="PF00067">
    <property type="entry name" value="p450"/>
    <property type="match status" value="1"/>
</dbReference>
<gene>
    <name evidence="11" type="ORF">RDWZM_000861</name>
</gene>
<dbReference type="GO" id="GO:0004497">
    <property type="term" value="F:monooxygenase activity"/>
    <property type="evidence" value="ECO:0007669"/>
    <property type="project" value="UniProtKB-KW"/>
</dbReference>
<dbReference type="InterPro" id="IPR001128">
    <property type="entry name" value="Cyt_P450"/>
</dbReference>
<evidence type="ECO:0000256" key="4">
    <source>
        <dbReference type="ARBA" id="ARBA00022723"/>
    </source>
</evidence>
<evidence type="ECO:0000313" key="12">
    <source>
        <dbReference type="Proteomes" id="UP001142055"/>
    </source>
</evidence>
<proteinExistence type="inferred from homology"/>
<keyword evidence="12" id="KW-1185">Reference proteome</keyword>
<dbReference type="InterPro" id="IPR002401">
    <property type="entry name" value="Cyt_P450_E_grp-I"/>
</dbReference>
<dbReference type="PRINTS" id="PR00385">
    <property type="entry name" value="P450"/>
</dbReference>
<comment type="cofactor">
    <cofactor evidence="1 8">
        <name>heme</name>
        <dbReference type="ChEBI" id="CHEBI:30413"/>
    </cofactor>
</comment>
<dbReference type="PANTHER" id="PTHR24279:SF120">
    <property type="entry name" value="CYTOCHROME P450"/>
    <property type="match status" value="1"/>
</dbReference>
<dbReference type="GO" id="GO:0016705">
    <property type="term" value="F:oxidoreductase activity, acting on paired donors, with incorporation or reduction of molecular oxygen"/>
    <property type="evidence" value="ECO:0007669"/>
    <property type="project" value="InterPro"/>
</dbReference>
<organism evidence="11 12">
    <name type="scientific">Blomia tropicalis</name>
    <name type="common">Mite</name>
    <dbReference type="NCBI Taxonomy" id="40697"/>
    <lineage>
        <taxon>Eukaryota</taxon>
        <taxon>Metazoa</taxon>
        <taxon>Ecdysozoa</taxon>
        <taxon>Arthropoda</taxon>
        <taxon>Chelicerata</taxon>
        <taxon>Arachnida</taxon>
        <taxon>Acari</taxon>
        <taxon>Acariformes</taxon>
        <taxon>Sarcoptiformes</taxon>
        <taxon>Astigmata</taxon>
        <taxon>Glycyphagoidea</taxon>
        <taxon>Echimyopodidae</taxon>
        <taxon>Blomia</taxon>
    </lineage>
</organism>
<evidence type="ECO:0000256" key="8">
    <source>
        <dbReference type="PIRSR" id="PIRSR602401-1"/>
    </source>
</evidence>
<evidence type="ECO:0000256" key="9">
    <source>
        <dbReference type="RuleBase" id="RU000461"/>
    </source>
</evidence>
<dbReference type="OMA" id="KQFCPER"/>
<feature type="compositionally biased region" description="Polar residues" evidence="10">
    <location>
        <begin position="11"/>
        <end position="21"/>
    </location>
</feature>
<keyword evidence="4 8" id="KW-0479">Metal-binding</keyword>
<dbReference type="InterPro" id="IPR050479">
    <property type="entry name" value="CYP11_CYP27_families"/>
</dbReference>
<feature type="compositionally biased region" description="Basic and acidic residues" evidence="10">
    <location>
        <begin position="1"/>
        <end position="10"/>
    </location>
</feature>
<protein>
    <recommendedName>
        <fullName evidence="13">Cytochrome P450</fullName>
    </recommendedName>
</protein>
<dbReference type="GO" id="GO:0020037">
    <property type="term" value="F:heme binding"/>
    <property type="evidence" value="ECO:0007669"/>
    <property type="project" value="InterPro"/>
</dbReference>
<dbReference type="Proteomes" id="UP001142055">
    <property type="component" value="Chromosome 1"/>
</dbReference>
<evidence type="ECO:0000256" key="3">
    <source>
        <dbReference type="ARBA" id="ARBA00022617"/>
    </source>
</evidence>
<evidence type="ECO:0000313" key="11">
    <source>
        <dbReference type="EMBL" id="KAJ6222316.1"/>
    </source>
</evidence>
<dbReference type="GO" id="GO:0005506">
    <property type="term" value="F:iron ion binding"/>
    <property type="evidence" value="ECO:0007669"/>
    <property type="project" value="InterPro"/>
</dbReference>
<comment type="similarity">
    <text evidence="2 9">Belongs to the cytochrome P450 family.</text>
</comment>
<dbReference type="EMBL" id="JAPWDV010000001">
    <property type="protein sequence ID" value="KAJ6222316.1"/>
    <property type="molecule type" value="Genomic_DNA"/>
</dbReference>
<evidence type="ECO:0000256" key="5">
    <source>
        <dbReference type="ARBA" id="ARBA00023002"/>
    </source>
</evidence>
<keyword evidence="3 8" id="KW-0349">Heme</keyword>
<feature type="binding site" description="axial binding residue" evidence="8">
    <location>
        <position position="481"/>
    </location>
    <ligand>
        <name>heme</name>
        <dbReference type="ChEBI" id="CHEBI:30413"/>
    </ligand>
    <ligandPart>
        <name>Fe</name>
        <dbReference type="ChEBI" id="CHEBI:18248"/>
    </ligandPart>
</feature>
<sequence length="535" mass="61327">MAPNKLESESTTKLSSNNMNGIDTTQTKCPFTSSSSFDDNGNHKDECTIKAKPFNTIPGPWPSLPLIGTQWQYFSFVGGYDVFHLHEAYRDRYHKYGNIVRETFRGGQSLIHIYDPNDFEIVFRSTRTNPMRPPNEFVSMLRTSRSDRYPNIGFPNMNGPEWWSERRKVAPAMNKMRTIQELMDGQNQICTDFLEYLWSIRDADSGLIDDLHSILSKLSLEAIGFMCLDSRMHSFPYGKDDDSSDVADGVKLIEAANLLFSSFNRLFYGIPIWKFIPTEAYRDLMKAESTLFEIAEKYVNREIEQHESEMFVSSNSVLKTLLQSPDLNRNEVKVAIVDLIAGGIFTVTNAMVFLMYTLAANPDAQEKLYQEIVSIIGDNSSEYLVRYADISRMTYLKACVTESFRMNGPIPGVFRITTEPIVLSGYQIPSNTPIFIHSMTTCKTEKYFPDADQYKPERWLNEDAKPHPYALLPFGFGSRVCIGKRFAENQINLAIIRIIQEYRLELAPGLPKQIDLLHSFLMIPAYKISMRIIRR</sequence>
<dbReference type="AlphaFoldDB" id="A0A9Q0MAM9"/>
<comment type="caution">
    <text evidence="11">The sequence shown here is derived from an EMBL/GenBank/DDBJ whole genome shotgun (WGS) entry which is preliminary data.</text>
</comment>
<dbReference type="InterPro" id="IPR017972">
    <property type="entry name" value="Cyt_P450_CS"/>
</dbReference>
<keyword evidence="6 8" id="KW-0408">Iron</keyword>